<evidence type="ECO:0000256" key="6">
    <source>
        <dbReference type="ARBA" id="ARBA00022694"/>
    </source>
</evidence>
<comment type="catalytic activity">
    <reaction evidence="10">
        <text>adenosine(34) in tRNA + H2O + H(+) = inosine(34) in tRNA + NH4(+)</text>
        <dbReference type="Rhea" id="RHEA:43168"/>
        <dbReference type="Rhea" id="RHEA-COMP:10373"/>
        <dbReference type="Rhea" id="RHEA-COMP:10374"/>
        <dbReference type="ChEBI" id="CHEBI:15377"/>
        <dbReference type="ChEBI" id="CHEBI:15378"/>
        <dbReference type="ChEBI" id="CHEBI:28938"/>
        <dbReference type="ChEBI" id="CHEBI:74411"/>
        <dbReference type="ChEBI" id="CHEBI:82852"/>
        <dbReference type="EC" id="3.5.4.33"/>
    </reaction>
</comment>
<evidence type="ECO:0000259" key="11">
    <source>
        <dbReference type="PROSITE" id="PS51747"/>
    </source>
</evidence>
<dbReference type="GO" id="GO:0052717">
    <property type="term" value="F:tRNA-specific adenosine-34 deaminase activity"/>
    <property type="evidence" value="ECO:0007669"/>
    <property type="project" value="UniProtKB-EC"/>
</dbReference>
<comment type="cofactor">
    <cofactor evidence="1">
        <name>Zn(2+)</name>
        <dbReference type="ChEBI" id="CHEBI:29105"/>
    </cofactor>
</comment>
<dbReference type="SUPFAM" id="SSF53927">
    <property type="entry name" value="Cytidine deaminase-like"/>
    <property type="match status" value="1"/>
</dbReference>
<dbReference type="EC" id="3.5.4.33" evidence="4"/>
<dbReference type="InterPro" id="IPR058535">
    <property type="entry name" value="MafB19-deam"/>
</dbReference>
<comment type="subunit">
    <text evidence="3">Homodimer.</text>
</comment>
<dbReference type="AlphaFoldDB" id="A0A0W8FX00"/>
<dbReference type="InterPro" id="IPR028883">
    <property type="entry name" value="tRNA_aden_deaminase"/>
</dbReference>
<dbReference type="PROSITE" id="PS00903">
    <property type="entry name" value="CYT_DCMP_DEAMINASES_1"/>
    <property type="match status" value="1"/>
</dbReference>
<dbReference type="InterPro" id="IPR002125">
    <property type="entry name" value="CMP_dCMP_dom"/>
</dbReference>
<comment type="similarity">
    <text evidence="2">Belongs to the cytidine and deoxycytidylate deaminase family. ADAT2 subfamily.</text>
</comment>
<feature type="domain" description="CMP/dCMP-type deaminase" evidence="11">
    <location>
        <begin position="5"/>
        <end position="116"/>
    </location>
</feature>
<dbReference type="PROSITE" id="PS51747">
    <property type="entry name" value="CYT_DCMP_DEAMINASES_2"/>
    <property type="match status" value="1"/>
</dbReference>
<organism evidence="12">
    <name type="scientific">hydrocarbon metagenome</name>
    <dbReference type="NCBI Taxonomy" id="938273"/>
    <lineage>
        <taxon>unclassified sequences</taxon>
        <taxon>metagenomes</taxon>
        <taxon>ecological metagenomes</taxon>
    </lineage>
</organism>
<dbReference type="PANTHER" id="PTHR11079:SF202">
    <property type="entry name" value="TRNA-SPECIFIC ADENOSINE DEAMINASE"/>
    <property type="match status" value="1"/>
</dbReference>
<sequence>MLFPEYVYKFMYAALEEAAKALDYNEVPIGAVVVHNNKIIGRGYNQVELLKDTTAHAEMLAITAASNHLQTKFLSECDLYITVEPCIMCSGAILLSRLKNIYFGAYEPKFGAVGSLVNLLEQNKYNHHVNVYSGIYAQESQALLKNFFEKNRKKSNDQNGFFGN</sequence>
<evidence type="ECO:0000256" key="9">
    <source>
        <dbReference type="ARBA" id="ARBA00022833"/>
    </source>
</evidence>
<keyword evidence="6" id="KW-0819">tRNA processing</keyword>
<dbReference type="GO" id="GO:0008270">
    <property type="term" value="F:zinc ion binding"/>
    <property type="evidence" value="ECO:0007669"/>
    <property type="project" value="InterPro"/>
</dbReference>
<dbReference type="PANTHER" id="PTHR11079">
    <property type="entry name" value="CYTOSINE DEAMINASE FAMILY MEMBER"/>
    <property type="match status" value="1"/>
</dbReference>
<comment type="caution">
    <text evidence="12">The sequence shown here is derived from an EMBL/GenBank/DDBJ whole genome shotgun (WGS) entry which is preliminary data.</text>
</comment>
<evidence type="ECO:0000256" key="10">
    <source>
        <dbReference type="ARBA" id="ARBA00048045"/>
    </source>
</evidence>
<keyword evidence="9" id="KW-0862">Zinc</keyword>
<accession>A0A0W8FX00</accession>
<dbReference type="NCBIfam" id="NF008113">
    <property type="entry name" value="PRK10860.1"/>
    <property type="match status" value="1"/>
</dbReference>
<evidence type="ECO:0000256" key="4">
    <source>
        <dbReference type="ARBA" id="ARBA00012740"/>
    </source>
</evidence>
<dbReference type="Pfam" id="PF14437">
    <property type="entry name" value="MafB19-deam"/>
    <property type="match status" value="1"/>
</dbReference>
<evidence type="ECO:0000256" key="7">
    <source>
        <dbReference type="ARBA" id="ARBA00022723"/>
    </source>
</evidence>
<dbReference type="InterPro" id="IPR016192">
    <property type="entry name" value="APOBEC/CMP_deaminase_Zn-bd"/>
</dbReference>
<dbReference type="EMBL" id="LNQE01000736">
    <property type="protein sequence ID" value="KUG25246.1"/>
    <property type="molecule type" value="Genomic_DNA"/>
</dbReference>
<evidence type="ECO:0000256" key="5">
    <source>
        <dbReference type="ARBA" id="ARBA00019216"/>
    </source>
</evidence>
<evidence type="ECO:0000256" key="3">
    <source>
        <dbReference type="ARBA" id="ARBA00011738"/>
    </source>
</evidence>
<keyword evidence="8" id="KW-0378">Hydrolase</keyword>
<reference evidence="12" key="1">
    <citation type="journal article" date="2015" name="Proc. Natl. Acad. Sci. U.S.A.">
        <title>Networks of energetic and metabolic interactions define dynamics in microbial communities.</title>
        <authorList>
            <person name="Embree M."/>
            <person name="Liu J.K."/>
            <person name="Al-Bassam M.M."/>
            <person name="Zengler K."/>
        </authorList>
    </citation>
    <scope>NUCLEOTIDE SEQUENCE</scope>
</reference>
<evidence type="ECO:0000256" key="8">
    <source>
        <dbReference type="ARBA" id="ARBA00022801"/>
    </source>
</evidence>
<evidence type="ECO:0000256" key="1">
    <source>
        <dbReference type="ARBA" id="ARBA00001947"/>
    </source>
</evidence>
<evidence type="ECO:0000256" key="2">
    <source>
        <dbReference type="ARBA" id="ARBA00010669"/>
    </source>
</evidence>
<proteinExistence type="inferred from homology"/>
<keyword evidence="7" id="KW-0479">Metal-binding</keyword>
<dbReference type="HAMAP" id="MF_00972">
    <property type="entry name" value="tRNA_aden_deaminase"/>
    <property type="match status" value="1"/>
</dbReference>
<dbReference type="CDD" id="cd01285">
    <property type="entry name" value="nucleoside_deaminase"/>
    <property type="match status" value="1"/>
</dbReference>
<evidence type="ECO:0000313" key="12">
    <source>
        <dbReference type="EMBL" id="KUG25246.1"/>
    </source>
</evidence>
<dbReference type="Gene3D" id="3.40.140.10">
    <property type="entry name" value="Cytidine Deaminase, domain 2"/>
    <property type="match status" value="1"/>
</dbReference>
<dbReference type="GO" id="GO:0002100">
    <property type="term" value="P:tRNA wobble adenosine to inosine editing"/>
    <property type="evidence" value="ECO:0007669"/>
    <property type="project" value="InterPro"/>
</dbReference>
<name>A0A0W8FX00_9ZZZZ</name>
<gene>
    <name evidence="12" type="ORF">ASZ90_004936</name>
</gene>
<protein>
    <recommendedName>
        <fullName evidence="5">tRNA-specific adenosine deaminase 2</fullName>
        <ecNumber evidence="4">3.5.4.33</ecNumber>
    </recommendedName>
</protein>
<dbReference type="InterPro" id="IPR016193">
    <property type="entry name" value="Cytidine_deaminase-like"/>
</dbReference>
<dbReference type="FunFam" id="3.40.140.10:FF:000005">
    <property type="entry name" value="tRNA-specific adenosine deaminase"/>
    <property type="match status" value="1"/>
</dbReference>